<dbReference type="InterPro" id="IPR013384">
    <property type="entry name" value="Flagell_FlgL"/>
</dbReference>
<dbReference type="PANTHER" id="PTHR42792:SF1">
    <property type="entry name" value="FLAGELLAR HOOK-ASSOCIATED PROTEIN 3"/>
    <property type="match status" value="1"/>
</dbReference>
<dbReference type="PATRIC" id="fig|1590043.3.peg.1275"/>
<reference evidence="8" key="2">
    <citation type="journal article" date="2016" name="Genome Announc.">
        <title>Draft Genome Sequences of Two Novel Amoeba-Resistant Intranuclear Bacteria, 'Candidatus Berkiella cookevillensis' and 'Candidatus Berkiella aquae'.</title>
        <authorList>
            <person name="Mehari Y.T."/>
            <person name="Arivett B.A."/>
            <person name="Farone A.L."/>
            <person name="Gunderson J.H."/>
            <person name="Farone M.B."/>
        </authorList>
    </citation>
    <scope>NUCLEOTIDE SEQUENCE</scope>
    <source>
        <strain evidence="8">HT99</strain>
    </source>
</reference>
<gene>
    <name evidence="7" type="primary">flgL</name>
    <name evidence="8" type="ORF">HT99x_008315</name>
    <name evidence="7" type="ORF">HT99x_01258</name>
</gene>
<evidence type="ECO:0000256" key="2">
    <source>
        <dbReference type="ARBA" id="ARBA00004613"/>
    </source>
</evidence>
<evidence type="ECO:0000256" key="5">
    <source>
        <dbReference type="ARBA" id="ARBA00023143"/>
    </source>
</evidence>
<dbReference type="OrthoDB" id="9768249at2"/>
<evidence type="ECO:0000256" key="1">
    <source>
        <dbReference type="ARBA" id="ARBA00004365"/>
    </source>
</evidence>
<dbReference type="EMBL" id="LKAJ02000001">
    <property type="protein sequence ID" value="MCS5711437.1"/>
    <property type="molecule type" value="Genomic_DNA"/>
</dbReference>
<dbReference type="RefSeq" id="WP_075065890.1">
    <property type="nucleotide sequence ID" value="NZ_LKAJ02000001.1"/>
</dbReference>
<keyword evidence="7" id="KW-0969">Cilium</keyword>
<evidence type="ECO:0000313" key="9">
    <source>
        <dbReference type="Proteomes" id="UP000051497"/>
    </source>
</evidence>
<keyword evidence="7" id="KW-0966">Cell projection</keyword>
<comment type="subcellular location">
    <subcellularLocation>
        <location evidence="1">Bacterial flagellum</location>
    </subcellularLocation>
    <subcellularLocation>
        <location evidence="2">Secreted</location>
    </subcellularLocation>
</comment>
<comment type="caution">
    <text evidence="7">The sequence shown here is derived from an EMBL/GenBank/DDBJ whole genome shotgun (WGS) entry which is preliminary data.</text>
</comment>
<dbReference type="Pfam" id="PF00669">
    <property type="entry name" value="Flagellin_N"/>
    <property type="match status" value="1"/>
</dbReference>
<keyword evidence="7" id="KW-0282">Flagellum</keyword>
<feature type="domain" description="Flagellin N-terminal" evidence="6">
    <location>
        <begin position="12"/>
        <end position="140"/>
    </location>
</feature>
<protein>
    <submittedName>
        <fullName evidence="7">Flagellar hook-associated protein 3</fullName>
    </submittedName>
    <submittedName>
        <fullName evidence="8">Flagellar hook-associated protein FlgL</fullName>
    </submittedName>
</protein>
<sequence>MRVSSVDIYRRTVDSLMAQQSTISDLQLKISAGKKIINSSDDPIGATQASNLRYEISKFNQFIKNADAAKNILEYEDSILDSVVNIYQRIRELAINAGNASLGRDDREAVATEMEERLLELQDLVNAKDANGDYLFSGYKSKVQTVIKAADGQYVFQGDEGNRNVALSNTTSLTILDSGKGVFFNIPTDTVIGTVTSGVATLTNTPSGLVNAGTLTPLASTDLRINDVLIPASELDGISTTDAASSAIAIARAINSKIADHGVHAIVNPNSVDLGAYTPASLVGSQFSINGIAVLDNIGTEDSLLSAINLLTSQTGVIATQPGGAGTAVILTAQDGRNIQLQTSGGATASFANFNLTGAALDEVARSTVTLRSHEAFNIQGAFPSHAGFTAGTYSPSTNAGSGLITKPAIIDNITNLNETYSIVFNNPPSTFSIVADSDPGTPLEGFSNVTYVPGQNIDFLGIRVVITGTPSAGDIFGLEVEAKATQDVFTTINTLITSIRNFGFEPIRYSYEIGQALNNISYAESRLIETRAEVGVRINIADSQKDFNDKLNVLTQSILSEVEDLDYTEAITKLTQNSFILQAAQQSFVKVQGLSIFNYLR</sequence>
<dbReference type="EMBL" id="LKAJ01000004">
    <property type="protein sequence ID" value="KRG21506.1"/>
    <property type="molecule type" value="Genomic_DNA"/>
</dbReference>
<accession>A0A0Q9YUV0</accession>
<evidence type="ECO:0000256" key="4">
    <source>
        <dbReference type="ARBA" id="ARBA00022525"/>
    </source>
</evidence>
<reference evidence="7" key="1">
    <citation type="submission" date="2015-09" db="EMBL/GenBank/DDBJ databases">
        <title>Draft Genome Sequences of Two Novel Amoeba-resistant Intranuclear Bacteria, Candidatus Berkiella cookevillensis and Candidatus Berkiella aquae.</title>
        <authorList>
            <person name="Mehari Y.T."/>
            <person name="Arivett B.A."/>
            <person name="Farone A.L."/>
            <person name="Gunderson J.H."/>
            <person name="Farone M.B."/>
        </authorList>
    </citation>
    <scope>NUCLEOTIDE SEQUENCE [LARGE SCALE GENOMIC DNA]</scope>
    <source>
        <strain evidence="7">HT99</strain>
    </source>
</reference>
<proteinExistence type="inferred from homology"/>
<organism evidence="7">
    <name type="scientific">Candidatus Berkiella aquae</name>
    <dbReference type="NCBI Taxonomy" id="295108"/>
    <lineage>
        <taxon>Bacteria</taxon>
        <taxon>Pseudomonadati</taxon>
        <taxon>Pseudomonadota</taxon>
        <taxon>Gammaproteobacteria</taxon>
        <taxon>Candidatus Berkiellales</taxon>
        <taxon>Candidatus Berkiellaceae</taxon>
        <taxon>Candidatus Berkiella</taxon>
    </lineage>
</organism>
<dbReference type="Gene3D" id="1.20.1330.10">
    <property type="entry name" value="f41 fragment of flagellin, N-terminal domain"/>
    <property type="match status" value="2"/>
</dbReference>
<dbReference type="InterPro" id="IPR001492">
    <property type="entry name" value="Flagellin"/>
</dbReference>
<comment type="similarity">
    <text evidence="3">Belongs to the bacterial flagellin family.</text>
</comment>
<name>A0A0Q9YUV0_9GAMM</name>
<reference evidence="8" key="3">
    <citation type="submission" date="2021-06" db="EMBL/GenBank/DDBJ databases">
        <title>Genomic Description and Analysis of Intracellular Bacteria, Candidatus Berkiella cookevillensis and Candidatus Berkiella aquae.</title>
        <authorList>
            <person name="Kidane D.T."/>
            <person name="Mehari Y.T."/>
            <person name="Rice F.C."/>
            <person name="Arivett B.A."/>
            <person name="Farone A.L."/>
            <person name="Berk S.G."/>
            <person name="Farone M.B."/>
        </authorList>
    </citation>
    <scope>NUCLEOTIDE SEQUENCE</scope>
    <source>
        <strain evidence="8">HT99</strain>
    </source>
</reference>
<dbReference type="GO" id="GO:0005576">
    <property type="term" value="C:extracellular region"/>
    <property type="evidence" value="ECO:0007669"/>
    <property type="project" value="UniProtKB-SubCell"/>
</dbReference>
<dbReference type="STRING" id="295108.HT99x_01258"/>
<dbReference type="SUPFAM" id="SSF64518">
    <property type="entry name" value="Phase 1 flagellin"/>
    <property type="match status" value="1"/>
</dbReference>
<keyword evidence="9" id="KW-1185">Reference proteome</keyword>
<evidence type="ECO:0000259" key="6">
    <source>
        <dbReference type="Pfam" id="PF00669"/>
    </source>
</evidence>
<dbReference type="NCBIfam" id="TIGR02550">
    <property type="entry name" value="flagell_flgL"/>
    <property type="match status" value="1"/>
</dbReference>
<keyword evidence="4" id="KW-0964">Secreted</keyword>
<evidence type="ECO:0000313" key="7">
    <source>
        <dbReference type="EMBL" id="KRG21506.1"/>
    </source>
</evidence>
<dbReference type="GO" id="GO:0009424">
    <property type="term" value="C:bacterial-type flagellum hook"/>
    <property type="evidence" value="ECO:0007669"/>
    <property type="project" value="InterPro"/>
</dbReference>
<dbReference type="PANTHER" id="PTHR42792">
    <property type="entry name" value="FLAGELLIN"/>
    <property type="match status" value="1"/>
</dbReference>
<dbReference type="InterPro" id="IPR001029">
    <property type="entry name" value="Flagellin_N"/>
</dbReference>
<keyword evidence="5" id="KW-0975">Bacterial flagellum</keyword>
<dbReference type="AlphaFoldDB" id="A0A0Q9YUV0"/>
<dbReference type="GO" id="GO:0005198">
    <property type="term" value="F:structural molecule activity"/>
    <property type="evidence" value="ECO:0007669"/>
    <property type="project" value="InterPro"/>
</dbReference>
<evidence type="ECO:0000313" key="8">
    <source>
        <dbReference type="EMBL" id="MCS5711437.1"/>
    </source>
</evidence>
<dbReference type="GO" id="GO:0071973">
    <property type="term" value="P:bacterial-type flagellum-dependent cell motility"/>
    <property type="evidence" value="ECO:0007669"/>
    <property type="project" value="InterPro"/>
</dbReference>
<dbReference type="Gene3D" id="3.30.70.2120">
    <property type="match status" value="1"/>
</dbReference>
<dbReference type="Proteomes" id="UP000051497">
    <property type="component" value="Unassembled WGS sequence"/>
</dbReference>
<evidence type="ECO:0000256" key="3">
    <source>
        <dbReference type="ARBA" id="ARBA00005709"/>
    </source>
</evidence>